<feature type="chain" id="PRO_5028935767" evidence="1">
    <location>
        <begin position="21"/>
        <end position="410"/>
    </location>
</feature>
<evidence type="ECO:0000256" key="1">
    <source>
        <dbReference type="SAM" id="SignalP"/>
    </source>
</evidence>
<dbReference type="AlphaFoldDB" id="A0A7H0GWP6"/>
<sequence>MRHFLSAKIALAILAATVFTSCDDDQELSTRPSTDPGKEYRFVRVLIADEQAATLTQLTPATAAIESFNAKFPLATLYPTASGRFAAVMYANQNLVEMFDTGLESHDDHIDVKGTPKWGAISSTGARPSHFKSKGTESLIFNDGDGTLSVGNDVEFHVAGAKFKAINVGLLPHHGAMAQFDNGNYAVTMAKASGASPTSVKIINKAGAEVQAAKLETGNIHGNATDGSNAVFGCWTTTANTSGSVLVVKASGEQRLILNPADFGAFRLGTIYYAKGAKKYIGYVATKGAYLIDITTDKITPIYAGADAFQCKPDYAGNNLHVLTLDGKLRVYDLATGALKRENSVIPATPAADAYKPMLEATEKFAYIAVPSLGEVHQIKVSDLSTAAKHKVTSRPVRLTVLGHESDQGH</sequence>
<evidence type="ECO:0000313" key="2">
    <source>
        <dbReference type="EMBL" id="QNP52712.1"/>
    </source>
</evidence>
<dbReference type="SUPFAM" id="SSF69304">
    <property type="entry name" value="Tricorn protease N-terminal domain"/>
    <property type="match status" value="1"/>
</dbReference>
<name>A0A7H0GWP6_9BACT</name>
<evidence type="ECO:0000313" key="3">
    <source>
        <dbReference type="Proteomes" id="UP000516093"/>
    </source>
</evidence>
<protein>
    <submittedName>
        <fullName evidence="2">DUF5046 domain-containing protein</fullName>
    </submittedName>
</protein>
<organism evidence="2 3">
    <name type="scientific">Hymenobacter qilianensis</name>
    <dbReference type="NCBI Taxonomy" id="1385715"/>
    <lineage>
        <taxon>Bacteria</taxon>
        <taxon>Pseudomonadati</taxon>
        <taxon>Bacteroidota</taxon>
        <taxon>Cytophagia</taxon>
        <taxon>Cytophagales</taxon>
        <taxon>Hymenobacteraceae</taxon>
        <taxon>Hymenobacter</taxon>
    </lineage>
</organism>
<dbReference type="KEGG" id="hqi:H9L05_02880"/>
<accession>A0A7H0GWP6</accession>
<dbReference type="RefSeq" id="WP_187732953.1">
    <property type="nucleotide sequence ID" value="NZ_BMFN01000002.1"/>
</dbReference>
<reference evidence="2 3" key="1">
    <citation type="submission" date="2020-08" db="EMBL/GenBank/DDBJ databases">
        <title>Genome sequence of Hymenobacter qilianensis JCM 19763T.</title>
        <authorList>
            <person name="Hyun D.-W."/>
            <person name="Bae J.-W."/>
        </authorList>
    </citation>
    <scope>NUCLEOTIDE SEQUENCE [LARGE SCALE GENOMIC DNA]</scope>
    <source>
        <strain evidence="2 3">JCM 19763</strain>
    </source>
</reference>
<proteinExistence type="predicted"/>
<dbReference type="Proteomes" id="UP000516093">
    <property type="component" value="Chromosome"/>
</dbReference>
<dbReference type="EMBL" id="CP060784">
    <property type="protein sequence ID" value="QNP52712.1"/>
    <property type="molecule type" value="Genomic_DNA"/>
</dbReference>
<dbReference type="PROSITE" id="PS51257">
    <property type="entry name" value="PROKAR_LIPOPROTEIN"/>
    <property type="match status" value="1"/>
</dbReference>
<gene>
    <name evidence="2" type="ORF">H9L05_02880</name>
</gene>
<keyword evidence="3" id="KW-1185">Reference proteome</keyword>
<keyword evidence="1" id="KW-0732">Signal</keyword>
<feature type="signal peptide" evidence="1">
    <location>
        <begin position="1"/>
        <end position="20"/>
    </location>
</feature>